<accession>A0A422MPP3</accession>
<dbReference type="SUPFAM" id="SSF50729">
    <property type="entry name" value="PH domain-like"/>
    <property type="match status" value="1"/>
</dbReference>
<sequence length="283" mass="32001">MTVRVQWLNDVPTCEGWIEKFSIGRGFFSTKSWQRRYVMVDCKGIGYMHSPPKRPMKPSSARCFVPFEGPRKRNGEMCLRPVYLLRHVTPFMHPEVPDKSQGTFASISSGSDVSCEYHYFAISFQERDKRFFMLLRTTTLEDYNVWTLVLSGYVPAGSINTVVPVPHPLVTSSGGLRCFLHPRLALFFSRDEHATNSSCGGFYVQDPDPCTEVELDRIHKLVLDWDEGEKSRWLTLLNEGSSMSTQASLLQGENEEEWVKLLGVAAELDAACEEPESSGGLTE</sequence>
<gene>
    <name evidence="2" type="ORF">TraAM80_10357</name>
</gene>
<dbReference type="OMA" id="CTYYYFG"/>
<evidence type="ECO:0000259" key="1">
    <source>
        <dbReference type="PROSITE" id="PS50003"/>
    </source>
</evidence>
<evidence type="ECO:0000313" key="3">
    <source>
        <dbReference type="Proteomes" id="UP000283634"/>
    </source>
</evidence>
<dbReference type="AlphaFoldDB" id="A0A422MPP3"/>
<dbReference type="OrthoDB" id="260220at2759"/>
<organism evidence="2 3">
    <name type="scientific">Trypanosoma rangeli</name>
    <dbReference type="NCBI Taxonomy" id="5698"/>
    <lineage>
        <taxon>Eukaryota</taxon>
        <taxon>Discoba</taxon>
        <taxon>Euglenozoa</taxon>
        <taxon>Kinetoplastea</taxon>
        <taxon>Metakinetoplastina</taxon>
        <taxon>Trypanosomatida</taxon>
        <taxon>Trypanosomatidae</taxon>
        <taxon>Trypanosoma</taxon>
        <taxon>Herpetosoma</taxon>
    </lineage>
</organism>
<name>A0A422MPP3_TRYRA</name>
<proteinExistence type="predicted"/>
<dbReference type="GeneID" id="40334290"/>
<reference evidence="2 3" key="1">
    <citation type="journal article" date="2018" name="BMC Genomics">
        <title>Genomic comparison of Trypanosoma conorhini and Trypanosoma rangeli to Trypanosoma cruzi strains of high and low virulence.</title>
        <authorList>
            <person name="Bradwell K.R."/>
            <person name="Koparde V.N."/>
            <person name="Matveyev A.V."/>
            <person name="Serrano M.G."/>
            <person name="Alves J.M."/>
            <person name="Parikh H."/>
            <person name="Huang B."/>
            <person name="Lee V."/>
            <person name="Espinosa-Alvarez O."/>
            <person name="Ortiz P.A."/>
            <person name="Costa-Martins A.G."/>
            <person name="Teixeira M.M."/>
            <person name="Buck G.A."/>
        </authorList>
    </citation>
    <scope>NUCLEOTIDE SEQUENCE [LARGE SCALE GENOMIC DNA]</scope>
    <source>
        <strain evidence="2 3">AM80</strain>
    </source>
</reference>
<dbReference type="InterPro" id="IPR001849">
    <property type="entry name" value="PH_domain"/>
</dbReference>
<evidence type="ECO:0000313" key="2">
    <source>
        <dbReference type="EMBL" id="RNE95174.1"/>
    </source>
</evidence>
<protein>
    <recommendedName>
        <fullName evidence="1">PH domain-containing protein</fullName>
    </recommendedName>
</protein>
<dbReference type="RefSeq" id="XP_029233159.1">
    <property type="nucleotide sequence ID" value="XM_029386984.1"/>
</dbReference>
<comment type="caution">
    <text evidence="2">The sequence shown here is derived from an EMBL/GenBank/DDBJ whole genome shotgun (WGS) entry which is preliminary data.</text>
</comment>
<feature type="domain" description="PH" evidence="1">
    <location>
        <begin position="11"/>
        <end position="155"/>
    </location>
</feature>
<dbReference type="Proteomes" id="UP000283634">
    <property type="component" value="Unassembled WGS sequence"/>
</dbReference>
<dbReference type="PROSITE" id="PS50003">
    <property type="entry name" value="PH_DOMAIN"/>
    <property type="match status" value="1"/>
</dbReference>
<dbReference type="EMBL" id="MKGL01000928">
    <property type="protein sequence ID" value="RNE95174.1"/>
    <property type="molecule type" value="Genomic_DNA"/>
</dbReference>
<keyword evidence="3" id="KW-1185">Reference proteome</keyword>